<dbReference type="OrthoDB" id="5120536at2"/>
<keyword evidence="1" id="KW-0472">Membrane</keyword>
<accession>A0A0M2HA37</accession>
<keyword evidence="1" id="KW-1133">Transmembrane helix</keyword>
<evidence type="ECO:0000313" key="3">
    <source>
        <dbReference type="Proteomes" id="UP000034098"/>
    </source>
</evidence>
<dbReference type="RefSeq" id="WP_045297966.1">
    <property type="nucleotide sequence ID" value="NZ_JYJA01000031.1"/>
</dbReference>
<keyword evidence="3" id="KW-1185">Reference proteome</keyword>
<comment type="caution">
    <text evidence="2">The sequence shown here is derived from an EMBL/GenBank/DDBJ whole genome shotgun (WGS) entry which is preliminary data.</text>
</comment>
<feature type="transmembrane region" description="Helical" evidence="1">
    <location>
        <begin position="35"/>
        <end position="53"/>
    </location>
</feature>
<reference evidence="2 3" key="1">
    <citation type="submission" date="2015-02" db="EMBL/GenBank/DDBJ databases">
        <title>Draft genome sequences of ten Microbacterium spp. with emphasis on heavy metal contaminated environments.</title>
        <authorList>
            <person name="Corretto E."/>
        </authorList>
    </citation>
    <scope>NUCLEOTIDE SEQUENCE [LARGE SCALE GENOMIC DNA]</scope>
    <source>
        <strain evidence="2 3">DSM 8608</strain>
    </source>
</reference>
<keyword evidence="1" id="KW-0812">Transmembrane</keyword>
<organism evidence="2 3">
    <name type="scientific">Microbacterium trichothecenolyticum</name>
    <name type="common">Aureobacterium trichothecenolyticum</name>
    <dbReference type="NCBI Taxonomy" id="69370"/>
    <lineage>
        <taxon>Bacteria</taxon>
        <taxon>Bacillati</taxon>
        <taxon>Actinomycetota</taxon>
        <taxon>Actinomycetes</taxon>
        <taxon>Micrococcales</taxon>
        <taxon>Microbacteriaceae</taxon>
        <taxon>Microbacterium</taxon>
    </lineage>
</organism>
<dbReference type="Proteomes" id="UP000034098">
    <property type="component" value="Unassembled WGS sequence"/>
</dbReference>
<evidence type="ECO:0008006" key="4">
    <source>
        <dbReference type="Google" id="ProtNLM"/>
    </source>
</evidence>
<evidence type="ECO:0000256" key="1">
    <source>
        <dbReference type="SAM" id="Phobius"/>
    </source>
</evidence>
<dbReference type="AlphaFoldDB" id="A0A0M2HA37"/>
<evidence type="ECO:0000313" key="2">
    <source>
        <dbReference type="EMBL" id="KJL43467.1"/>
    </source>
</evidence>
<sequence>MRKYLFGTGILTAITGGLTLLRGLRENEPFTWRMALAWLSWGISIALAIGAIVDVRRASRGELIANDSPVHGREKKLLKRRIQP</sequence>
<dbReference type="PATRIC" id="fig|69370.6.peg.1557"/>
<protein>
    <recommendedName>
        <fullName evidence="4">NADH:ubiquinone oxidoreductase</fullName>
    </recommendedName>
</protein>
<gene>
    <name evidence="2" type="ORF">RS82_01523</name>
</gene>
<proteinExistence type="predicted"/>
<dbReference type="EMBL" id="JYJA01000031">
    <property type="protein sequence ID" value="KJL43467.1"/>
    <property type="molecule type" value="Genomic_DNA"/>
</dbReference>
<name>A0A0M2HA37_MICTR</name>